<dbReference type="EMBL" id="CP060828">
    <property type="protein sequence ID" value="QNP68181.1"/>
    <property type="molecule type" value="Genomic_DNA"/>
</dbReference>
<evidence type="ECO:0000313" key="2">
    <source>
        <dbReference type="Proteomes" id="UP000516052"/>
    </source>
</evidence>
<dbReference type="PRINTS" id="PR00419">
    <property type="entry name" value="ADXRDTASE"/>
</dbReference>
<name>A0A7H0I5W5_9ACTN</name>
<sequence length="473" mass="49697">MSTAVVVGSGPNGLAAAVLLAREGVDVTVLEAADTIGGGTRTSELTPGLLHDHCSATHPMAAGSPLLRELDLERHGLRWRLPEIDCVHPLDTGEAGVLHRSPEKTAHGLGPVDGPRWQRLFGPLTDRFDDLADGILGPLARVPRHPLVLARFGIPALLPAAAVAGLWRGDAARALFGGVAAHVFRPLEKPATAAIGLSIIAAGHRHGWAVAEGGSRAITDALAALLTELGGRIETGVHVRTAAQLPPADAVLFDTAPRAVADILGDRLPPRVARAYRRYRHGPAAYKADFAVEGGVPWTNEEARRAGTVHLGGTFEEIAAAERDVHAGRLPERPFVLVGQQYLADPGRSRGDVHPVWTYAHVPHGYDGDASEAIVRQIERFAPGFRDRIVGRAQRSPAGFEAYNPNYVGGDIVGGANTLLSLVGRPRLTPDPYSTGVPGMYLCSAATPPGAGAHGMCGAFAARSALRRLRGGA</sequence>
<dbReference type="PANTHER" id="PTHR10668">
    <property type="entry name" value="PHYTOENE DEHYDROGENASE"/>
    <property type="match status" value="1"/>
</dbReference>
<evidence type="ECO:0000313" key="1">
    <source>
        <dbReference type="EMBL" id="QNP68181.1"/>
    </source>
</evidence>
<reference evidence="1 2" key="1">
    <citation type="submission" date="2020-08" db="EMBL/GenBank/DDBJ databases">
        <title>A novel species.</title>
        <authorList>
            <person name="Gao J."/>
        </authorList>
    </citation>
    <scope>NUCLEOTIDE SEQUENCE [LARGE SCALE GENOMIC DNA]</scope>
    <source>
        <strain evidence="1 2">CRXT-G-22</strain>
    </source>
</reference>
<protein>
    <submittedName>
        <fullName evidence="1">NAD(P)/FAD-dependent oxidoreductase</fullName>
    </submittedName>
</protein>
<dbReference type="AlphaFoldDB" id="A0A7H0I5W5"/>
<dbReference type="Gene3D" id="3.50.50.60">
    <property type="entry name" value="FAD/NAD(P)-binding domain"/>
    <property type="match status" value="1"/>
</dbReference>
<accession>A0A7H0I5W5</accession>
<dbReference type="SUPFAM" id="SSF51905">
    <property type="entry name" value="FAD/NAD(P)-binding domain"/>
    <property type="match status" value="1"/>
</dbReference>
<dbReference type="InterPro" id="IPR036188">
    <property type="entry name" value="FAD/NAD-bd_sf"/>
</dbReference>
<proteinExistence type="predicted"/>
<gene>
    <name evidence="1" type="ORF">IAG44_01000</name>
</gene>
<dbReference type="RefSeq" id="WP_187745224.1">
    <property type="nucleotide sequence ID" value="NZ_CP060828.1"/>
</dbReference>
<organism evidence="1 2">
    <name type="scientific">Streptomyces roseirectus</name>
    <dbReference type="NCBI Taxonomy" id="2768066"/>
    <lineage>
        <taxon>Bacteria</taxon>
        <taxon>Bacillati</taxon>
        <taxon>Actinomycetota</taxon>
        <taxon>Actinomycetes</taxon>
        <taxon>Kitasatosporales</taxon>
        <taxon>Streptomycetaceae</taxon>
        <taxon>Streptomyces</taxon>
    </lineage>
</organism>
<keyword evidence="2" id="KW-1185">Reference proteome</keyword>
<dbReference type="KEGG" id="sroi:IAG44_01000"/>
<dbReference type="Pfam" id="PF13450">
    <property type="entry name" value="NAD_binding_8"/>
    <property type="match status" value="1"/>
</dbReference>
<dbReference type="PANTHER" id="PTHR10668:SF105">
    <property type="entry name" value="DEHYDROGENASE-RELATED"/>
    <property type="match status" value="1"/>
</dbReference>
<dbReference type="Proteomes" id="UP000516052">
    <property type="component" value="Chromosome"/>
</dbReference>